<comment type="caution">
    <text evidence="3">The sequence shown here is derived from an EMBL/GenBank/DDBJ whole genome shotgun (WGS) entry which is preliminary data.</text>
</comment>
<evidence type="ECO:0000256" key="2">
    <source>
        <dbReference type="SAM" id="SignalP"/>
    </source>
</evidence>
<dbReference type="EMBL" id="SJOL01001648">
    <property type="protein sequence ID" value="TGZ74604.1"/>
    <property type="molecule type" value="Genomic_DNA"/>
</dbReference>
<accession>A0A4V3SH30</accession>
<keyword evidence="4" id="KW-1185">Reference proteome</keyword>
<reference evidence="3 4" key="1">
    <citation type="journal article" date="2019" name="BMC Genomics">
        <title>New insights from Opisthorchis felineus genome: update on genomics of the epidemiologically important liver flukes.</title>
        <authorList>
            <person name="Ershov N.I."/>
            <person name="Mordvinov V.A."/>
            <person name="Prokhortchouk E.B."/>
            <person name="Pakharukova M.Y."/>
            <person name="Gunbin K.V."/>
            <person name="Ustyantsev K."/>
            <person name="Genaev M.A."/>
            <person name="Blinov A.G."/>
            <person name="Mazur A."/>
            <person name="Boulygina E."/>
            <person name="Tsygankova S."/>
            <person name="Khrameeva E."/>
            <person name="Chekanov N."/>
            <person name="Fan G."/>
            <person name="Xiao A."/>
            <person name="Zhang H."/>
            <person name="Xu X."/>
            <person name="Yang H."/>
            <person name="Solovyev V."/>
            <person name="Lee S.M."/>
            <person name="Liu X."/>
            <person name="Afonnikov D.A."/>
            <person name="Skryabin K.G."/>
        </authorList>
    </citation>
    <scope>NUCLEOTIDE SEQUENCE [LARGE SCALE GENOMIC DNA]</scope>
    <source>
        <strain evidence="3">AK-0245</strain>
        <tissue evidence="3">Whole organism</tissue>
    </source>
</reference>
<feature type="compositionally biased region" description="Basic and acidic residues" evidence="1">
    <location>
        <begin position="330"/>
        <end position="361"/>
    </location>
</feature>
<protein>
    <submittedName>
        <fullName evidence="3">Uncharacterized protein</fullName>
    </submittedName>
</protein>
<feature type="compositionally biased region" description="Acidic residues" evidence="1">
    <location>
        <begin position="362"/>
        <end position="386"/>
    </location>
</feature>
<evidence type="ECO:0000256" key="1">
    <source>
        <dbReference type="SAM" id="MobiDB-lite"/>
    </source>
</evidence>
<feature type="compositionally biased region" description="Basic and acidic residues" evidence="1">
    <location>
        <begin position="387"/>
        <end position="398"/>
    </location>
</feature>
<dbReference type="OrthoDB" id="10389746at2759"/>
<feature type="chain" id="PRO_5020721686" evidence="2">
    <location>
        <begin position="19"/>
        <end position="512"/>
    </location>
</feature>
<feature type="region of interest" description="Disordered" evidence="1">
    <location>
        <begin position="303"/>
        <end position="405"/>
    </location>
</feature>
<dbReference type="AlphaFoldDB" id="A0A4V3SH30"/>
<evidence type="ECO:0000313" key="4">
    <source>
        <dbReference type="Proteomes" id="UP000308267"/>
    </source>
</evidence>
<gene>
    <name evidence="3" type="ORF">CRM22_000846</name>
</gene>
<keyword evidence="2" id="KW-0732">Signal</keyword>
<proteinExistence type="predicted"/>
<feature type="signal peptide" evidence="2">
    <location>
        <begin position="1"/>
        <end position="18"/>
    </location>
</feature>
<name>A0A4V3SH30_OPIFE</name>
<dbReference type="Proteomes" id="UP000308267">
    <property type="component" value="Unassembled WGS sequence"/>
</dbReference>
<evidence type="ECO:0000313" key="3">
    <source>
        <dbReference type="EMBL" id="TGZ74604.1"/>
    </source>
</evidence>
<organism evidence="3 4">
    <name type="scientific">Opisthorchis felineus</name>
    <dbReference type="NCBI Taxonomy" id="147828"/>
    <lineage>
        <taxon>Eukaryota</taxon>
        <taxon>Metazoa</taxon>
        <taxon>Spiralia</taxon>
        <taxon>Lophotrochozoa</taxon>
        <taxon>Platyhelminthes</taxon>
        <taxon>Trematoda</taxon>
        <taxon>Digenea</taxon>
        <taxon>Opisthorchiida</taxon>
        <taxon>Opisthorchiata</taxon>
        <taxon>Opisthorchiidae</taxon>
        <taxon>Opisthorchis</taxon>
    </lineage>
</organism>
<feature type="compositionally biased region" description="Acidic residues" evidence="1">
    <location>
        <begin position="311"/>
        <end position="329"/>
    </location>
</feature>
<sequence>MDFGRQFLVLILCLTVNGTVIEISDLPRSFQGLFTTLSVTPDESDHCEAFRSVSEKLRNVAQIACYTKDPKTYLTVRTDYPLCEDDESNVFKQVVAYSGVELTESSPFSVVEQGKDLHHTGFLLRIAWLETSTLTSDQADEKIQEDVRCFLALFMFLTRFGPYPIFNPNIGFPLESSIDCPDQENLEKTAIAVVLEGPGQMVTTSNALQKIVGLIEKSRFKVEGKAEELPFDVADILETDGYLLAVCRIYVPIGSKEINLKIENTGLPGLKILHQKSAWPKVKCTKTEHPIAKLSARIRIPILRNGGNKDDEGENEEDEEDEDEDDENEEGKQRQGEEEKGEDEVGRTKDAVKKRVKRGVDDEGGDEEADNDQEKQESEDEDGQEDEKEKGQDGDNKKGKGKFLSWNSANPDFRSAIKQASRILKKFIDKNDWDDVVGLTRIERLDADQSANMIAVGNVELVVHELLKKEEDLDTKDLVKSFNQKFSEESSLKIEAQFTTQSRMFCSLDDDE</sequence>